<dbReference type="InParanoid" id="E1Z457"/>
<protein>
    <submittedName>
        <fullName evidence="5">Uncharacterized protein</fullName>
    </submittedName>
</protein>
<dbReference type="EMBL" id="GL433836">
    <property type="protein sequence ID" value="EFN58996.1"/>
    <property type="molecule type" value="Genomic_DNA"/>
</dbReference>
<dbReference type="Pfam" id="PF00400">
    <property type="entry name" value="WD40"/>
    <property type="match status" value="2"/>
</dbReference>
<dbReference type="PROSITE" id="PS50082">
    <property type="entry name" value="WD_REPEATS_2"/>
    <property type="match status" value="2"/>
</dbReference>
<feature type="compositionally biased region" description="Low complexity" evidence="4">
    <location>
        <begin position="93"/>
        <end position="108"/>
    </location>
</feature>
<feature type="region of interest" description="Disordered" evidence="4">
    <location>
        <begin position="36"/>
        <end position="129"/>
    </location>
</feature>
<dbReference type="InterPro" id="IPR019775">
    <property type="entry name" value="WD40_repeat_CS"/>
</dbReference>
<keyword evidence="6" id="KW-1185">Reference proteome</keyword>
<evidence type="ECO:0000256" key="4">
    <source>
        <dbReference type="SAM" id="MobiDB-lite"/>
    </source>
</evidence>
<evidence type="ECO:0000313" key="5">
    <source>
        <dbReference type="EMBL" id="EFN58996.1"/>
    </source>
</evidence>
<dbReference type="STRING" id="554065.E1Z457"/>
<feature type="repeat" description="WD" evidence="3">
    <location>
        <begin position="556"/>
        <end position="589"/>
    </location>
</feature>
<dbReference type="InterPro" id="IPR036322">
    <property type="entry name" value="WD40_repeat_dom_sf"/>
</dbReference>
<feature type="repeat" description="WD" evidence="3">
    <location>
        <begin position="357"/>
        <end position="388"/>
    </location>
</feature>
<dbReference type="RefSeq" id="XP_005851098.1">
    <property type="nucleotide sequence ID" value="XM_005851036.1"/>
</dbReference>
<dbReference type="KEGG" id="cvr:CHLNCDRAFT_137639"/>
<dbReference type="Gene3D" id="2.130.10.10">
    <property type="entry name" value="YVTN repeat-like/Quinoprotein amine dehydrogenase"/>
    <property type="match status" value="2"/>
</dbReference>
<dbReference type="eggNOG" id="KOG0265">
    <property type="taxonomic scope" value="Eukaryota"/>
</dbReference>
<dbReference type="InterPro" id="IPR051179">
    <property type="entry name" value="WD_repeat_multifunction"/>
</dbReference>
<dbReference type="PANTHER" id="PTHR19857:SF21">
    <property type="entry name" value="ANAPHASE-PROMOTING COMPLEX SUBUNIT 4 WD40 DOMAIN-CONTAINING PROTEIN"/>
    <property type="match status" value="1"/>
</dbReference>
<reference evidence="5 6" key="1">
    <citation type="journal article" date="2010" name="Plant Cell">
        <title>The Chlorella variabilis NC64A genome reveals adaptation to photosymbiosis, coevolution with viruses, and cryptic sex.</title>
        <authorList>
            <person name="Blanc G."/>
            <person name="Duncan G."/>
            <person name="Agarkova I."/>
            <person name="Borodovsky M."/>
            <person name="Gurnon J."/>
            <person name="Kuo A."/>
            <person name="Lindquist E."/>
            <person name="Lucas S."/>
            <person name="Pangilinan J."/>
            <person name="Polle J."/>
            <person name="Salamov A."/>
            <person name="Terry A."/>
            <person name="Yamada T."/>
            <person name="Dunigan D.D."/>
            <person name="Grigoriev I.V."/>
            <person name="Claverie J.M."/>
            <person name="Van Etten J.L."/>
        </authorList>
    </citation>
    <scope>NUCLEOTIDE SEQUENCE [LARGE SCALE GENOMIC DNA]</scope>
    <source>
        <strain evidence="5 6">NC64A</strain>
    </source>
</reference>
<dbReference type="SMART" id="SM00320">
    <property type="entry name" value="WD40"/>
    <property type="match status" value="4"/>
</dbReference>
<dbReference type="GeneID" id="17358857"/>
<dbReference type="AlphaFoldDB" id="E1Z457"/>
<dbReference type="PROSITE" id="PS00678">
    <property type="entry name" value="WD_REPEATS_1"/>
    <property type="match status" value="1"/>
</dbReference>
<dbReference type="SUPFAM" id="SSF50978">
    <property type="entry name" value="WD40 repeat-like"/>
    <property type="match status" value="1"/>
</dbReference>
<sequence length="675" mass="70904">MRITVTVDVAPEEVPMATELLAVLRQLTDHVSVNMANGGVTPASQQGPAPAAPPPLPTAPGSARVSPEPGQQQAASRGPSPINSAAAPPGPLTPASSTQSATSTAAAAAPPPPAPAIQFPPGTPPQQQMHALIAQSEYTEHPEALARQLEALLSDPSLGGPAAMFPEFCTIWTSVALNPNLPAEERSAVPFVMLLQSMGPGFREKFRDYIMRLLLTHLTKPRPVNANRGEYYVHAEAFAALVSIEIVPIDGAIQTMCTLARNPEKRGAAVTMLGKTVELAGHVIAEKVPAATQEAMRATVANITNAEFRYDVEYINSTMGWTQGAAAPAAVAAAGPAAAPSAAPAGPRSLRPVRSIPGAHNEMIFAMAVDSAHQQFVTGGKDMYLQVWTQDGSPVQKLELGDQYISSMDFHPRLNMLLCSCLNQATQSLRLGGFTSGQPNGFAAKGFVAKDDMMAVATVRALPESTGFLTGETVFLDRAQAPLIRYWDVAAAASFQSLQPTQTFKGHAQIATALRGVAGDANMFVSGDKGGAMLLWDLRSPTHVGTFGAPDPAGHSMAHNLMVTSIESAGPLVISGSTDKSVALWDIRTLGQPPLAKVGADNMTVLKLALNAGRKTVVVSAVHTLRLLDITNPTAPVLSEPVVASWPDGRPRNTYHDVKWNEALGSPSGLDIEPP</sequence>
<organism evidence="6">
    <name type="scientific">Chlorella variabilis</name>
    <name type="common">Green alga</name>
    <dbReference type="NCBI Taxonomy" id="554065"/>
    <lineage>
        <taxon>Eukaryota</taxon>
        <taxon>Viridiplantae</taxon>
        <taxon>Chlorophyta</taxon>
        <taxon>core chlorophytes</taxon>
        <taxon>Trebouxiophyceae</taxon>
        <taxon>Chlorellales</taxon>
        <taxon>Chlorellaceae</taxon>
        <taxon>Chlorella clade</taxon>
        <taxon>Chlorella</taxon>
    </lineage>
</organism>
<dbReference type="OMA" id="DSLEVMC"/>
<name>E1Z457_CHLVA</name>
<evidence type="ECO:0000256" key="3">
    <source>
        <dbReference type="PROSITE-ProRule" id="PRU00221"/>
    </source>
</evidence>
<dbReference type="Proteomes" id="UP000008141">
    <property type="component" value="Unassembled WGS sequence"/>
</dbReference>
<evidence type="ECO:0000256" key="1">
    <source>
        <dbReference type="ARBA" id="ARBA00022574"/>
    </source>
</evidence>
<gene>
    <name evidence="5" type="ORF">CHLNCDRAFT_137639</name>
</gene>
<proteinExistence type="predicted"/>
<keyword evidence="2" id="KW-0677">Repeat</keyword>
<dbReference type="OrthoDB" id="1068471at2759"/>
<keyword evidence="1 3" id="KW-0853">WD repeat</keyword>
<evidence type="ECO:0000313" key="6">
    <source>
        <dbReference type="Proteomes" id="UP000008141"/>
    </source>
</evidence>
<dbReference type="InterPro" id="IPR001680">
    <property type="entry name" value="WD40_rpt"/>
</dbReference>
<dbReference type="InterPro" id="IPR015943">
    <property type="entry name" value="WD40/YVTN_repeat-like_dom_sf"/>
</dbReference>
<evidence type="ECO:0000256" key="2">
    <source>
        <dbReference type="ARBA" id="ARBA00022737"/>
    </source>
</evidence>
<dbReference type="PANTHER" id="PTHR19857">
    <property type="entry name" value="MITOCHONDRIAL DIVISION PROTEIN 1-RELATED"/>
    <property type="match status" value="1"/>
</dbReference>
<accession>E1Z457</accession>